<dbReference type="RefSeq" id="WP_011603510.1">
    <property type="nucleotide sequence ID" value="NC_008278.1"/>
</dbReference>
<feature type="transmembrane region" description="Helical" evidence="6">
    <location>
        <begin position="350"/>
        <end position="369"/>
    </location>
</feature>
<dbReference type="KEGG" id="fal:FRAAL2346"/>
<dbReference type="GO" id="GO:0016765">
    <property type="term" value="F:transferase activity, transferring alkyl or aryl (other than methyl) groups"/>
    <property type="evidence" value="ECO:0007669"/>
    <property type="project" value="InterPro"/>
</dbReference>
<keyword evidence="3 6" id="KW-1133">Transmembrane helix</keyword>
<keyword evidence="8" id="KW-1185">Reference proteome</keyword>
<dbReference type="Pfam" id="PF01040">
    <property type="entry name" value="UbiA"/>
    <property type="match status" value="1"/>
</dbReference>
<evidence type="ECO:0008006" key="9">
    <source>
        <dbReference type="Google" id="ProtNLM"/>
    </source>
</evidence>
<proteinExistence type="predicted"/>
<feature type="transmembrane region" description="Helical" evidence="6">
    <location>
        <begin position="307"/>
        <end position="329"/>
    </location>
</feature>
<evidence type="ECO:0000256" key="2">
    <source>
        <dbReference type="ARBA" id="ARBA00022692"/>
    </source>
</evidence>
<evidence type="ECO:0000256" key="6">
    <source>
        <dbReference type="SAM" id="Phobius"/>
    </source>
</evidence>
<gene>
    <name evidence="7" type="ordered locus">FRAAL2346</name>
</gene>
<dbReference type="EMBL" id="CT573213">
    <property type="protein sequence ID" value="CAJ60995.1"/>
    <property type="molecule type" value="Genomic_DNA"/>
</dbReference>
<keyword evidence="4 6" id="KW-0472">Membrane</keyword>
<evidence type="ECO:0000313" key="8">
    <source>
        <dbReference type="Proteomes" id="UP000000657"/>
    </source>
</evidence>
<evidence type="ECO:0000313" key="7">
    <source>
        <dbReference type="EMBL" id="CAJ60995.1"/>
    </source>
</evidence>
<feature type="compositionally biased region" description="Low complexity" evidence="5">
    <location>
        <begin position="415"/>
        <end position="432"/>
    </location>
</feature>
<evidence type="ECO:0000256" key="3">
    <source>
        <dbReference type="ARBA" id="ARBA00022989"/>
    </source>
</evidence>
<feature type="transmembrane region" description="Helical" evidence="6">
    <location>
        <begin position="102"/>
        <end position="125"/>
    </location>
</feature>
<feature type="transmembrane region" description="Helical" evidence="6">
    <location>
        <begin position="186"/>
        <end position="204"/>
    </location>
</feature>
<feature type="transmembrane region" description="Helical" evidence="6">
    <location>
        <begin position="162"/>
        <end position="180"/>
    </location>
</feature>
<evidence type="ECO:0000256" key="1">
    <source>
        <dbReference type="ARBA" id="ARBA00004141"/>
    </source>
</evidence>
<feature type="transmembrane region" description="Helical" evidence="6">
    <location>
        <begin position="131"/>
        <end position="150"/>
    </location>
</feature>
<name>Q0RN94_FRAAA</name>
<dbReference type="HOGENOM" id="CLU_617848_0_0_11"/>
<comment type="subcellular location">
    <subcellularLocation>
        <location evidence="1">Membrane</location>
        <topology evidence="1">Multi-pass membrane protein</topology>
    </subcellularLocation>
</comment>
<dbReference type="GO" id="GO:0016020">
    <property type="term" value="C:membrane"/>
    <property type="evidence" value="ECO:0007669"/>
    <property type="project" value="UniProtKB-SubCell"/>
</dbReference>
<protein>
    <recommendedName>
        <fullName evidence="9">4-hydroxybenzoate polyprenyltransferase</fullName>
    </recommendedName>
</protein>
<feature type="transmembrane region" description="Helical" evidence="6">
    <location>
        <begin position="241"/>
        <end position="270"/>
    </location>
</feature>
<organism evidence="7 8">
    <name type="scientific">Frankia alni (strain DSM 45986 / CECT 9034 / ACN14a)</name>
    <dbReference type="NCBI Taxonomy" id="326424"/>
    <lineage>
        <taxon>Bacteria</taxon>
        <taxon>Bacillati</taxon>
        <taxon>Actinomycetota</taxon>
        <taxon>Actinomycetes</taxon>
        <taxon>Frankiales</taxon>
        <taxon>Frankiaceae</taxon>
        <taxon>Frankia</taxon>
    </lineage>
</organism>
<accession>Q0RN94</accession>
<feature type="compositionally biased region" description="Basic and acidic residues" evidence="5">
    <location>
        <begin position="433"/>
        <end position="443"/>
    </location>
</feature>
<evidence type="ECO:0000256" key="4">
    <source>
        <dbReference type="ARBA" id="ARBA00023136"/>
    </source>
</evidence>
<reference evidence="7 8" key="1">
    <citation type="journal article" date="2007" name="Genome Res.">
        <title>Genome characteristics of facultatively symbiotic Frankia sp. strains reflect host range and host plant biogeography.</title>
        <authorList>
            <person name="Normand P."/>
            <person name="Lapierre P."/>
            <person name="Tisa L.S."/>
            <person name="Gogarten J.P."/>
            <person name="Alloisio N."/>
            <person name="Bagnarol E."/>
            <person name="Bassi C.A."/>
            <person name="Berry A.M."/>
            <person name="Bickhart D.M."/>
            <person name="Choisne N."/>
            <person name="Couloux A."/>
            <person name="Cournoyer B."/>
            <person name="Cruveiller S."/>
            <person name="Daubin V."/>
            <person name="Demange N."/>
            <person name="Francino M.P."/>
            <person name="Goltsman E."/>
            <person name="Huang Y."/>
            <person name="Kopp O.R."/>
            <person name="Labarre L."/>
            <person name="Lapidus A."/>
            <person name="Lavire C."/>
            <person name="Marechal J."/>
            <person name="Martinez M."/>
            <person name="Mastronunzio J.E."/>
            <person name="Mullin B.C."/>
            <person name="Niemann J."/>
            <person name="Pujic P."/>
            <person name="Rawnsley T."/>
            <person name="Rouy Z."/>
            <person name="Schenowitz C."/>
            <person name="Sellstedt A."/>
            <person name="Tavares F."/>
            <person name="Tomkins J.P."/>
            <person name="Vallenet D."/>
            <person name="Valverde C."/>
            <person name="Wall L.G."/>
            <person name="Wang Y."/>
            <person name="Medigue C."/>
            <person name="Benson D.R."/>
        </authorList>
    </citation>
    <scope>NUCLEOTIDE SEQUENCE [LARGE SCALE GENOMIC DNA]</scope>
    <source>
        <strain evidence="8">DSM 45986 / CECT 9034 / ACN14a</strain>
    </source>
</reference>
<feature type="transmembrane region" description="Helical" evidence="6">
    <location>
        <begin position="375"/>
        <end position="397"/>
    </location>
</feature>
<sequence>MGSRAAGSPAGRAGTARRCRPTAGRLADVRALTRPGTALADAVPFAAGGLAVADPRVGAVLLLVLAGVLVSVCGRLLDAVAGLDADRINPVRRDGPLVQGRVAPGWATGWAVLAGTAVLGGGWLWAASLPARIGFVALIGLRAWLALSRGRSRFGPPLRRPLVAATLAGGLPLGVAATGGEVGVGAGVLTAGFGLAVIVAGWTVTDLRDLPIDRVCGRRTPALATGVHLRRPRGFVFPRRYVAIVLTAQVGIVAVVSTVGGLALAAAAAADAAADVDGAPTLSAAVPRGPAALAPVTPGPSDGHVCLAGRGLAAAAAVLAALVATAGLIRLVRSGAPGLDPIRSPRPRGGGFILANLLACQLASVAWLLTEPSGLPLWALLPALGGWAVGLPVRLLAERNGGGFPSVRAAGTPQLPALPAGSTAAASAPAGARQDDGERPTSR</sequence>
<dbReference type="STRING" id="326424.FRAAL2346"/>
<feature type="region of interest" description="Disordered" evidence="5">
    <location>
        <begin position="407"/>
        <end position="443"/>
    </location>
</feature>
<dbReference type="InterPro" id="IPR044878">
    <property type="entry name" value="UbiA_sf"/>
</dbReference>
<evidence type="ECO:0000256" key="5">
    <source>
        <dbReference type="SAM" id="MobiDB-lite"/>
    </source>
</evidence>
<dbReference type="Gene3D" id="1.10.357.140">
    <property type="entry name" value="UbiA prenyltransferase"/>
    <property type="match status" value="1"/>
</dbReference>
<dbReference type="InterPro" id="IPR000537">
    <property type="entry name" value="UbiA_prenyltransferase"/>
</dbReference>
<dbReference type="Proteomes" id="UP000000657">
    <property type="component" value="Chromosome"/>
</dbReference>
<dbReference type="OrthoDB" id="3218522at2"/>
<feature type="transmembrane region" description="Helical" evidence="6">
    <location>
        <begin position="59"/>
        <end position="81"/>
    </location>
</feature>
<keyword evidence="2 6" id="KW-0812">Transmembrane</keyword>
<dbReference type="AlphaFoldDB" id="Q0RN94"/>